<dbReference type="GO" id="GO:0005886">
    <property type="term" value="C:plasma membrane"/>
    <property type="evidence" value="ECO:0007669"/>
    <property type="project" value="UniProtKB-SubCell"/>
</dbReference>
<feature type="transmembrane region" description="Helical" evidence="10">
    <location>
        <begin position="281"/>
        <end position="300"/>
    </location>
</feature>
<comment type="caution">
    <text evidence="12">The sequence shown here is derived from an EMBL/GenBank/DDBJ whole genome shotgun (WGS) entry which is preliminary data.</text>
</comment>
<feature type="region of interest" description="Disordered" evidence="9">
    <location>
        <begin position="121"/>
        <end position="140"/>
    </location>
</feature>
<organism evidence="12 13">
    <name type="scientific">Streptacidiphilus fuscans</name>
    <dbReference type="NCBI Taxonomy" id="2789292"/>
    <lineage>
        <taxon>Bacteria</taxon>
        <taxon>Bacillati</taxon>
        <taxon>Actinomycetota</taxon>
        <taxon>Actinomycetes</taxon>
        <taxon>Kitasatosporales</taxon>
        <taxon>Streptomycetaceae</taxon>
        <taxon>Streptacidiphilus</taxon>
    </lineage>
</organism>
<dbReference type="Proteomes" id="UP000657385">
    <property type="component" value="Unassembled WGS sequence"/>
</dbReference>
<dbReference type="AlphaFoldDB" id="A0A931B3X2"/>
<name>A0A931B3X2_9ACTN</name>
<evidence type="ECO:0000256" key="3">
    <source>
        <dbReference type="ARBA" id="ARBA00022741"/>
    </source>
</evidence>
<evidence type="ECO:0000256" key="7">
    <source>
        <dbReference type="ARBA" id="ARBA00023136"/>
    </source>
</evidence>
<dbReference type="SUPFAM" id="SSF81660">
    <property type="entry name" value="Metal cation-transporting ATPase, ATP-binding domain N"/>
    <property type="match status" value="1"/>
</dbReference>
<dbReference type="SUPFAM" id="SSF81665">
    <property type="entry name" value="Calcium ATPase, transmembrane domain M"/>
    <property type="match status" value="1"/>
</dbReference>
<feature type="domain" description="Cation-transporting P-type ATPase N-terminal" evidence="11">
    <location>
        <begin position="5"/>
        <end position="78"/>
    </location>
</feature>
<dbReference type="Pfam" id="PF00689">
    <property type="entry name" value="Cation_ATPase_C"/>
    <property type="match status" value="1"/>
</dbReference>
<keyword evidence="13" id="KW-1185">Reference proteome</keyword>
<dbReference type="InterPro" id="IPR036412">
    <property type="entry name" value="HAD-like_sf"/>
</dbReference>
<dbReference type="Gene3D" id="3.40.1110.10">
    <property type="entry name" value="Calcium-transporting ATPase, cytoplasmic domain N"/>
    <property type="match status" value="2"/>
</dbReference>
<dbReference type="SUPFAM" id="SSF81653">
    <property type="entry name" value="Calcium ATPase, transduction domain A"/>
    <property type="match status" value="1"/>
</dbReference>
<evidence type="ECO:0000256" key="5">
    <source>
        <dbReference type="ARBA" id="ARBA00022967"/>
    </source>
</evidence>
<evidence type="ECO:0000256" key="9">
    <source>
        <dbReference type="SAM" id="MobiDB-lite"/>
    </source>
</evidence>
<dbReference type="Pfam" id="PF00702">
    <property type="entry name" value="Hydrolase"/>
    <property type="match status" value="1"/>
</dbReference>
<feature type="compositionally biased region" description="Low complexity" evidence="9">
    <location>
        <begin position="506"/>
        <end position="522"/>
    </location>
</feature>
<dbReference type="EMBL" id="JADPRT010000009">
    <property type="protein sequence ID" value="MBF9070664.1"/>
    <property type="molecule type" value="Genomic_DNA"/>
</dbReference>
<comment type="subcellular location">
    <subcellularLocation>
        <location evidence="1">Cell membrane</location>
        <topology evidence="1">Multi-pass membrane protein</topology>
    </subcellularLocation>
</comment>
<keyword evidence="7 10" id="KW-0472">Membrane</keyword>
<keyword evidence="3" id="KW-0547">Nucleotide-binding</keyword>
<feature type="transmembrane region" description="Helical" evidence="10">
    <location>
        <begin position="957"/>
        <end position="976"/>
    </location>
</feature>
<gene>
    <name evidence="12" type="ORF">I2501_21815</name>
</gene>
<evidence type="ECO:0000256" key="1">
    <source>
        <dbReference type="ARBA" id="ARBA00004651"/>
    </source>
</evidence>
<protein>
    <submittedName>
        <fullName evidence="12">HAD-IC family P-type ATPase</fullName>
    </submittedName>
</protein>
<evidence type="ECO:0000256" key="10">
    <source>
        <dbReference type="SAM" id="Phobius"/>
    </source>
</evidence>
<dbReference type="InterPro" id="IPR008250">
    <property type="entry name" value="ATPase_P-typ_transduc_dom_A_sf"/>
</dbReference>
<dbReference type="InterPro" id="IPR044492">
    <property type="entry name" value="P_typ_ATPase_HD_dom"/>
</dbReference>
<dbReference type="SFLD" id="SFLDS00003">
    <property type="entry name" value="Haloacid_Dehalogenase"/>
    <property type="match status" value="1"/>
</dbReference>
<evidence type="ECO:0000259" key="11">
    <source>
        <dbReference type="SMART" id="SM00831"/>
    </source>
</evidence>
<evidence type="ECO:0000256" key="4">
    <source>
        <dbReference type="ARBA" id="ARBA00022840"/>
    </source>
</evidence>
<dbReference type="SFLD" id="SFLDF00027">
    <property type="entry name" value="p-type_atpase"/>
    <property type="match status" value="1"/>
</dbReference>
<evidence type="ECO:0000313" key="12">
    <source>
        <dbReference type="EMBL" id="MBF9070664.1"/>
    </source>
</evidence>
<evidence type="ECO:0000256" key="2">
    <source>
        <dbReference type="ARBA" id="ARBA00022692"/>
    </source>
</evidence>
<evidence type="ECO:0000256" key="6">
    <source>
        <dbReference type="ARBA" id="ARBA00022989"/>
    </source>
</evidence>
<dbReference type="NCBIfam" id="TIGR01494">
    <property type="entry name" value="ATPase_P-type"/>
    <property type="match status" value="1"/>
</dbReference>
<dbReference type="InterPro" id="IPR023214">
    <property type="entry name" value="HAD_sf"/>
</dbReference>
<evidence type="ECO:0000256" key="8">
    <source>
        <dbReference type="ARBA" id="ARBA00049360"/>
    </source>
</evidence>
<keyword evidence="5" id="KW-1278">Translocase</keyword>
<dbReference type="GO" id="GO:0016887">
    <property type="term" value="F:ATP hydrolysis activity"/>
    <property type="evidence" value="ECO:0007669"/>
    <property type="project" value="InterPro"/>
</dbReference>
<feature type="transmembrane region" description="Helical" evidence="10">
    <location>
        <begin position="857"/>
        <end position="878"/>
    </location>
</feature>
<dbReference type="PROSITE" id="PS00154">
    <property type="entry name" value="ATPASE_E1_E2"/>
    <property type="match status" value="1"/>
</dbReference>
<dbReference type="SFLD" id="SFLDG00002">
    <property type="entry name" value="C1.7:_P-type_atpase_like"/>
    <property type="match status" value="1"/>
</dbReference>
<dbReference type="InterPro" id="IPR023298">
    <property type="entry name" value="ATPase_P-typ_TM_dom_sf"/>
</dbReference>
<dbReference type="PRINTS" id="PR00120">
    <property type="entry name" value="HATPASE"/>
</dbReference>
<dbReference type="InterPro" id="IPR018303">
    <property type="entry name" value="ATPase_P-typ_P_site"/>
</dbReference>
<accession>A0A931B3X2</accession>
<reference evidence="12" key="1">
    <citation type="submission" date="2020-11" db="EMBL/GenBank/DDBJ databases">
        <title>Isolation and identification of active actinomycetes.</title>
        <authorList>
            <person name="Yu B."/>
        </authorList>
    </citation>
    <scope>NUCLEOTIDE SEQUENCE</scope>
    <source>
        <strain evidence="12">NEAU-YB345</strain>
    </source>
</reference>
<dbReference type="InterPro" id="IPR001757">
    <property type="entry name" value="P_typ_ATPase"/>
</dbReference>
<dbReference type="PRINTS" id="PR00119">
    <property type="entry name" value="CATATPASE"/>
</dbReference>
<dbReference type="PANTHER" id="PTHR42861">
    <property type="entry name" value="CALCIUM-TRANSPORTING ATPASE"/>
    <property type="match status" value="1"/>
</dbReference>
<feature type="region of interest" description="Disordered" evidence="9">
    <location>
        <begin position="506"/>
        <end position="526"/>
    </location>
</feature>
<feature type="transmembrane region" description="Helical" evidence="10">
    <location>
        <begin position="66"/>
        <end position="89"/>
    </location>
</feature>
<comment type="catalytic activity">
    <reaction evidence="8">
        <text>ATP + H2O = ADP + phosphate + H(+)</text>
        <dbReference type="Rhea" id="RHEA:13065"/>
        <dbReference type="ChEBI" id="CHEBI:15377"/>
        <dbReference type="ChEBI" id="CHEBI:15378"/>
        <dbReference type="ChEBI" id="CHEBI:30616"/>
        <dbReference type="ChEBI" id="CHEBI:43474"/>
        <dbReference type="ChEBI" id="CHEBI:456216"/>
    </reaction>
</comment>
<dbReference type="Gene3D" id="2.70.150.10">
    <property type="entry name" value="Calcium-transporting ATPase, cytoplasmic transduction domain A"/>
    <property type="match status" value="1"/>
</dbReference>
<dbReference type="InterPro" id="IPR006068">
    <property type="entry name" value="ATPase_P-typ_cation-transptr_C"/>
</dbReference>
<sequence length="990" mass="101749">MDLRELSELTDLQVLRALGTSRRGLPEGTAELRLAAHGENTLPLPPRPSRTRRVALLIRDPYTMTLSLLAAATAASGAFSSTAVLLLLITAGCSLRLVGEWHAERETAALRRFVDAGSTATVRRRRPASGSESRSGSVERELPFDQFVPGDVVQLVPGDRVPADLLLLRVEGLTVDQALLTGVSLPVPKRAGRRGGGVRTGRIGPDNARVCLRGSVVVHGTGVGVVLATGADTFLAGASGAHGAKAAHAASGAPCAGAATRAPARERRTAFDGTAREVSGLLLRLALVSGAAGLLVGALVDGHRWEALPYAAAVGVGLTPEMLLLVVTAALARQAALLRRGPRGRVFARRLTAVHDLGALDVVCIDKTGTLTRDRLTLRSAVDATGRPDPEVLRWAAVNSLICAELGDPPELDAVDDALLTAAESGADPDEGADWDEDEGEDFAAGLVGVAALPFDPGRRVATVVVAAQAGHGLALSGTQAAQALVAKGAVEEILARCGRVRVGAVPPSAEPASPADPAGPAHRAERRAGALRLVPDQGGDQGRGQDRHGPGLPELLAAAVELDDVRRAGVVELADRLADEGLRVLAVAVRETRPLPGPGRRPAASAALADLDGMTLLGLVALADEPDPSAAAALTELTAEGIAVKIVTGDRAGAAVQACRDVGLDHGTPLLGPDVDALDDAELRRAVGSTVVFALAAPAQKARIVSALRADGQVVGFLGDGLNDLPALRAADVGIGSPGALDEGPRSSADLVLAAPGLTVLGDAVRSARTALANVGNYLRITLASNLGNVLAMLAAGALVPFLPMLPAQVLTQNLCFDAAQLALAFDQPLAAGRRGGADSAVPRPRPLRRGALARYALLVGVVNALADLATFAVLLATTHGRTGAHEEMLFHSGWFAENLITQALTVHLLRVPGGAQGRPRATWPVRLANGGLTVVGLLLPATPFGAALGLGVLPLGFYAMLGAVLVGYVALLLVTRRWLRAHPAWSAR</sequence>
<dbReference type="InterPro" id="IPR023299">
    <property type="entry name" value="ATPase_P-typ_cyto_dom_N"/>
</dbReference>
<keyword evidence="2 10" id="KW-0812">Transmembrane</keyword>
<evidence type="ECO:0000313" key="13">
    <source>
        <dbReference type="Proteomes" id="UP000657385"/>
    </source>
</evidence>
<dbReference type="RefSeq" id="WP_196195837.1">
    <property type="nucleotide sequence ID" value="NZ_JADPRT010000009.1"/>
</dbReference>
<dbReference type="Gene3D" id="3.40.50.1000">
    <property type="entry name" value="HAD superfamily/HAD-like"/>
    <property type="match status" value="2"/>
</dbReference>
<proteinExistence type="predicted"/>
<dbReference type="SMART" id="SM00831">
    <property type="entry name" value="Cation_ATPase_N"/>
    <property type="match status" value="1"/>
</dbReference>
<dbReference type="GO" id="GO:0005524">
    <property type="term" value="F:ATP binding"/>
    <property type="evidence" value="ECO:0007669"/>
    <property type="project" value="UniProtKB-KW"/>
</dbReference>
<dbReference type="Pfam" id="PF00122">
    <property type="entry name" value="E1-E2_ATPase"/>
    <property type="match status" value="1"/>
</dbReference>
<dbReference type="Pfam" id="PF00690">
    <property type="entry name" value="Cation_ATPase_N"/>
    <property type="match status" value="1"/>
</dbReference>
<dbReference type="InterPro" id="IPR059000">
    <property type="entry name" value="ATPase_P-type_domA"/>
</dbReference>
<dbReference type="InterPro" id="IPR004014">
    <property type="entry name" value="ATPase_P-typ_cation-transptr_N"/>
</dbReference>
<feature type="transmembrane region" description="Helical" evidence="10">
    <location>
        <begin position="312"/>
        <end position="332"/>
    </location>
</feature>
<keyword evidence="6 10" id="KW-1133">Transmembrane helix</keyword>
<dbReference type="SUPFAM" id="SSF56784">
    <property type="entry name" value="HAD-like"/>
    <property type="match status" value="1"/>
</dbReference>
<feature type="transmembrane region" description="Helical" evidence="10">
    <location>
        <begin position="932"/>
        <end position="951"/>
    </location>
</feature>
<dbReference type="Gene3D" id="1.20.1110.10">
    <property type="entry name" value="Calcium-transporting ATPase, transmembrane domain"/>
    <property type="match status" value="2"/>
</dbReference>
<keyword evidence="4" id="KW-0067">ATP-binding</keyword>